<evidence type="ECO:0000313" key="1">
    <source>
        <dbReference type="EMBL" id="TVY73239.1"/>
    </source>
</evidence>
<dbReference type="OrthoDB" id="10000387at2759"/>
<organism evidence="1 2">
    <name type="scientific">Lachnellula suecica</name>
    <dbReference type="NCBI Taxonomy" id="602035"/>
    <lineage>
        <taxon>Eukaryota</taxon>
        <taxon>Fungi</taxon>
        <taxon>Dikarya</taxon>
        <taxon>Ascomycota</taxon>
        <taxon>Pezizomycotina</taxon>
        <taxon>Leotiomycetes</taxon>
        <taxon>Helotiales</taxon>
        <taxon>Lachnaceae</taxon>
        <taxon>Lachnellula</taxon>
    </lineage>
</organism>
<evidence type="ECO:0000313" key="2">
    <source>
        <dbReference type="Proteomes" id="UP000469558"/>
    </source>
</evidence>
<dbReference type="Proteomes" id="UP000469558">
    <property type="component" value="Unassembled WGS sequence"/>
</dbReference>
<sequence length="1290" mass="142812">MKRVTKVFFDPLASTKQEIRAFLEDLPAGSAHPFSPERVLLLRTASGIEEIDISSYSDEFFFNAVDLGELGETLLKRMAGFPSQIGLFNEYAVQQAPSSTFQVPIIHGQIAIFAISKRDPTYYDFCLADADQNTCCFDAERTFDGITHSGDHTQGSDLLQYIKVDEKLQAEKEFAVFVSGYSYTKLTRFRQSNPVVLVANHTEKVLYIIPVPLDAATIGEATICCPVVVKRDGNSLTCSILSAATTDTGKMCSGKKLPSPCFREAIQRADFALSAPVREAPREAAADGTVIDAAPSAESTSKPNAVISTKTALIPCFINTETTQIIRFGSGIEFQAQNQEPEALDESKVVLPCIFGSKLEGPVLLATGLVPKNVPFSNEAALRAYYEQLKSIVVIVDDRMTDNARNLASTHRINALFIVQATPKEVLKTTEDILKFLDTVNVNAVTALAGPASLVLIQINENYYFYRGIANRTILNTPSLAFGADVTGIFKDLGGEIESIIDPRADRFINLEGPNTIILPTSGQVVQPLDLKKLFEGLPVDQIPTMEEDISAAVPQLQTLLSQIELQDLSKALIMTLSAKVNNATAPRRQSYINFLTKEYEATNPESAKRKADMLGELRTFTKQLQKTLESATANLANMMSSQTTSKRTHDLNRLLRQTTIQNNVEAAKNMTFDSLAGMLETQAEDMGVMLLNIETTPYTQLLRILKNKSADIDASACCNLDSRVLYLEGMDAGIIMEQSRSTHSGPLSHQLGPENPTMALPYLDLTKGNGSMLAWVCWDEFVNLKTPFGVRWMEKCNDSHIAALRIMMRGTLSNAVASREFNFQAGSPEIGQLMVALLMAAMSKLATKRTTAPSVTDTADDTVTKLMRGLFGNLLTVAGSGVRPMSMVWQLFGQYPKFDIPSTVTDWSIYTNVVALYPYTGWPIKQFHENLEKLLDKVLIRVVTKNENVDEIKASRSAQLINYCKLRNIQLEHSRTILKIFTKLLAKSDVERPQIAERLLKNLPHKLGKQSQSYTKMIDYLEHLRKGGERRANDDLVLASVFTKRSAAFSAMKNKVAKGCQLNDGEMIKAACQDMMQYHARIVKRFNVDAKKIKIQMLDVYTELLNGEYGNDIDEATKASNKKLFDKVEGDAERHRIAWQVGKKGEFGNDIEELDVAFVEEIMTGVIFTPDPDEAADTEAALIKKVEDLSLAQFSSVLKASFVSQMESKLSAEDACKIMGVPVSAMRVFAKALNPAYIWDEADLGSRFREVVFFLMKDRSNRDTSLSARRLLGLNGAILETVGQMQIEE</sequence>
<accession>A0A8T9C097</accession>
<keyword evidence="2" id="KW-1185">Reference proteome</keyword>
<dbReference type="EMBL" id="QGMK01001141">
    <property type="protein sequence ID" value="TVY73239.1"/>
    <property type="molecule type" value="Genomic_DNA"/>
</dbReference>
<name>A0A8T9C097_9HELO</name>
<proteinExistence type="predicted"/>
<gene>
    <name evidence="1" type="ORF">LSUE1_G006723</name>
</gene>
<reference evidence="1 2" key="1">
    <citation type="submission" date="2018-05" db="EMBL/GenBank/DDBJ databases">
        <title>Genome sequencing and assembly of the regulated plant pathogen Lachnellula willkommii and related sister species for the development of diagnostic species identification markers.</title>
        <authorList>
            <person name="Giroux E."/>
            <person name="Bilodeau G."/>
        </authorList>
    </citation>
    <scope>NUCLEOTIDE SEQUENCE [LARGE SCALE GENOMIC DNA]</scope>
    <source>
        <strain evidence="1 2">CBS 268.59</strain>
    </source>
</reference>
<protein>
    <submittedName>
        <fullName evidence="1">Uncharacterized protein</fullName>
    </submittedName>
</protein>
<comment type="caution">
    <text evidence="1">The sequence shown here is derived from an EMBL/GenBank/DDBJ whole genome shotgun (WGS) entry which is preliminary data.</text>
</comment>